<accession>A0A1F8EZX8</accession>
<evidence type="ECO:0000256" key="1">
    <source>
        <dbReference type="SAM" id="Phobius"/>
    </source>
</evidence>
<gene>
    <name evidence="2" type="ORF">A2831_03520</name>
</gene>
<keyword evidence="1" id="KW-1133">Transmembrane helix</keyword>
<reference evidence="2 3" key="1">
    <citation type="journal article" date="2016" name="Nat. Commun.">
        <title>Thousands of microbial genomes shed light on interconnected biogeochemical processes in an aquifer system.</title>
        <authorList>
            <person name="Anantharaman K."/>
            <person name="Brown C.T."/>
            <person name="Hug L.A."/>
            <person name="Sharon I."/>
            <person name="Castelle C.J."/>
            <person name="Probst A.J."/>
            <person name="Thomas B.C."/>
            <person name="Singh A."/>
            <person name="Wilkins M.J."/>
            <person name="Karaoz U."/>
            <person name="Brodie E.L."/>
            <person name="Williams K.H."/>
            <person name="Hubbard S.S."/>
            <person name="Banfield J.F."/>
        </authorList>
    </citation>
    <scope>NUCLEOTIDE SEQUENCE [LARGE SCALE GENOMIC DNA]</scope>
</reference>
<keyword evidence="1" id="KW-0812">Transmembrane</keyword>
<evidence type="ECO:0000313" key="2">
    <source>
        <dbReference type="EMBL" id="OGN05586.1"/>
    </source>
</evidence>
<dbReference type="Proteomes" id="UP000177507">
    <property type="component" value="Unassembled WGS sequence"/>
</dbReference>
<name>A0A1F8EZX8_9BACT</name>
<keyword evidence="1" id="KW-0472">Membrane</keyword>
<feature type="transmembrane region" description="Helical" evidence="1">
    <location>
        <begin position="205"/>
        <end position="225"/>
    </location>
</feature>
<protein>
    <recommendedName>
        <fullName evidence="4">Baseplate protein J-like domain-containing protein</fullName>
    </recommendedName>
</protein>
<dbReference type="EMBL" id="MGJI01000007">
    <property type="protein sequence ID" value="OGN05586.1"/>
    <property type="molecule type" value="Genomic_DNA"/>
</dbReference>
<sequence length="576" mass="63601">MGSTKIIHVLKSDGFDEVFDLFKNTDASEVIFVFPKGSKFAKQEKYFTAIKREADSSSKRVSIMTADPVIIGFAAQNDLELLEAPENKKRQSESPEQITKVIASELIGISEEGNEERAMLTATKKPGQLRVIKDIFRPETEHQIKIKDSKIKPFSIELRREPEQGHDVADDITQVWASQKSSDAKGLNGNRNILKTRSGGITKRAPMFFVAGASMVLILILYATLGSAQIIITPQKKELSFQIKASALSSVTEINFDFNRIPGQRFGFKDEVSGTFTASGTKEVVQKARGRITIYNKSSSSQRLVATTRFKSPSGLIYRIPETIELPPATGVGVNLKEGSRESVIYADKAGAEYNIDPATFTIPGFEGSSKFDEFYAKSNEPMSGGIIGPSKVITEEDLTKAQEELRIKLKENILRSLKDQAGDLKILDSTEIKFDAPVTNAGVGEAAEALEIKIKGTASTMAFRETDILELVKKYVTENGDSELLEKNLTIAYLNPQNNSDGSAMSFDIKVTGQSAAKINQEKILKDVPGMNSDAIREYFKNIKEIKSTRVKFSPIWVNSVPRNVSKIKLIIDNE</sequence>
<organism evidence="2 3">
    <name type="scientific">Candidatus Yanofskybacteria bacterium RIFCSPHIGHO2_01_FULL_44_17</name>
    <dbReference type="NCBI Taxonomy" id="1802668"/>
    <lineage>
        <taxon>Bacteria</taxon>
        <taxon>Candidatus Yanofskyibacteriota</taxon>
    </lineage>
</organism>
<evidence type="ECO:0000313" key="3">
    <source>
        <dbReference type="Proteomes" id="UP000177507"/>
    </source>
</evidence>
<proteinExistence type="predicted"/>
<comment type="caution">
    <text evidence="2">The sequence shown here is derived from an EMBL/GenBank/DDBJ whole genome shotgun (WGS) entry which is preliminary data.</text>
</comment>
<evidence type="ECO:0008006" key="4">
    <source>
        <dbReference type="Google" id="ProtNLM"/>
    </source>
</evidence>
<dbReference type="STRING" id="1802668.A2831_03520"/>
<dbReference type="AlphaFoldDB" id="A0A1F8EZX8"/>